<evidence type="ECO:0000313" key="1">
    <source>
        <dbReference type="EMBL" id="PQJ32060.1"/>
    </source>
</evidence>
<dbReference type="AlphaFoldDB" id="A0A2S7UBR0"/>
<dbReference type="GO" id="GO:0051301">
    <property type="term" value="P:cell division"/>
    <property type="evidence" value="ECO:0007669"/>
    <property type="project" value="UniProtKB-KW"/>
</dbReference>
<keyword evidence="1" id="KW-0132">Cell division</keyword>
<dbReference type="RefSeq" id="WP_105071155.1">
    <property type="nucleotide sequence ID" value="NZ_MTPW01000001.1"/>
</dbReference>
<gene>
    <name evidence="1" type="ORF">BST92_09030</name>
</gene>
<dbReference type="SUPFAM" id="SSF55961">
    <property type="entry name" value="Bet v1-like"/>
    <property type="match status" value="1"/>
</dbReference>
<reference evidence="1 2" key="1">
    <citation type="submission" date="2017-01" db="EMBL/GenBank/DDBJ databases">
        <title>Trade-off between light-utilization and light-protection in marine flavobacteria.</title>
        <authorList>
            <person name="Kumagai Y."/>
            <person name="Yoshizawa S."/>
            <person name="Kogure K."/>
            <person name="Iwasaki W."/>
        </authorList>
    </citation>
    <scope>NUCLEOTIDE SEQUENCE [LARGE SCALE GENOMIC DNA]</scope>
    <source>
        <strain evidence="1 2">KCTC 32109</strain>
    </source>
</reference>
<protein>
    <submittedName>
        <fullName evidence="1">Cell division protein</fullName>
    </submittedName>
</protein>
<sequence length="163" mass="18709">MPDLHLETIIKAPLEIVFDLSRSIDLHILSLEHTRERAVAGRLTGLVEKGETVTWSAKHLGVTQKLTSLITDVEPYHFFADEMVSGAFKEFRHEHHFEKLENGDTFMKDLFSYTSPLGFLGIIADKLFLENYMTKLLEQRNLTLKQVAENGQWKELPGMESHL</sequence>
<dbReference type="InterPro" id="IPR023393">
    <property type="entry name" value="START-like_dom_sf"/>
</dbReference>
<keyword evidence="1" id="KW-0131">Cell cycle</keyword>
<dbReference type="Gene3D" id="3.30.530.20">
    <property type="match status" value="1"/>
</dbReference>
<organism evidence="1 2">
    <name type="scientific">Nonlabens arenilitoris</name>
    <dbReference type="NCBI Taxonomy" id="1217969"/>
    <lineage>
        <taxon>Bacteria</taxon>
        <taxon>Pseudomonadati</taxon>
        <taxon>Bacteroidota</taxon>
        <taxon>Flavobacteriia</taxon>
        <taxon>Flavobacteriales</taxon>
        <taxon>Flavobacteriaceae</taxon>
        <taxon>Nonlabens</taxon>
    </lineage>
</organism>
<evidence type="ECO:0000313" key="2">
    <source>
        <dbReference type="Proteomes" id="UP000239747"/>
    </source>
</evidence>
<dbReference type="Proteomes" id="UP000239747">
    <property type="component" value="Unassembled WGS sequence"/>
</dbReference>
<name>A0A2S7UBR0_9FLAO</name>
<dbReference type="EMBL" id="MTPW01000001">
    <property type="protein sequence ID" value="PQJ32060.1"/>
    <property type="molecule type" value="Genomic_DNA"/>
</dbReference>
<keyword evidence="2" id="KW-1185">Reference proteome</keyword>
<accession>A0A2S7UBR0</accession>
<dbReference type="OrthoDB" id="9801773at2"/>
<comment type="caution">
    <text evidence="1">The sequence shown here is derived from an EMBL/GenBank/DDBJ whole genome shotgun (WGS) entry which is preliminary data.</text>
</comment>
<dbReference type="CDD" id="cd07820">
    <property type="entry name" value="SRPBCC_3"/>
    <property type="match status" value="1"/>
</dbReference>
<proteinExistence type="predicted"/>